<dbReference type="Pfam" id="PF00353">
    <property type="entry name" value="HemolysinCabind"/>
    <property type="match status" value="7"/>
</dbReference>
<dbReference type="SUPFAM" id="SSF51120">
    <property type="entry name" value="beta-Roll"/>
    <property type="match status" value="2"/>
</dbReference>
<dbReference type="InterPro" id="IPR011049">
    <property type="entry name" value="Serralysin-like_metalloprot_C"/>
</dbReference>
<organism evidence="3 4">
    <name type="scientific">Aliishimia ponticola</name>
    <dbReference type="NCBI Taxonomy" id="2499833"/>
    <lineage>
        <taxon>Bacteria</taxon>
        <taxon>Pseudomonadati</taxon>
        <taxon>Pseudomonadota</taxon>
        <taxon>Alphaproteobacteria</taxon>
        <taxon>Rhodobacterales</taxon>
        <taxon>Paracoccaceae</taxon>
        <taxon>Aliishimia</taxon>
    </lineage>
</organism>
<dbReference type="EMBL" id="SRKY01000002">
    <property type="protein sequence ID" value="THH37392.1"/>
    <property type="molecule type" value="Genomic_DNA"/>
</dbReference>
<comment type="subcellular location">
    <subcellularLocation>
        <location evidence="1">Secreted</location>
    </subcellularLocation>
</comment>
<gene>
    <name evidence="3" type="ORF">E4Z66_10815</name>
</gene>
<dbReference type="InterPro" id="IPR001343">
    <property type="entry name" value="Hemolysn_Ca-bd"/>
</dbReference>
<dbReference type="GO" id="GO:0005509">
    <property type="term" value="F:calcium ion binding"/>
    <property type="evidence" value="ECO:0007669"/>
    <property type="project" value="InterPro"/>
</dbReference>
<keyword evidence="4" id="KW-1185">Reference proteome</keyword>
<dbReference type="InterPro" id="IPR050557">
    <property type="entry name" value="RTX_toxin/Mannuronan_C5-epim"/>
</dbReference>
<dbReference type="RefSeq" id="WP_136462988.1">
    <property type="nucleotide sequence ID" value="NZ_SRKY01000002.1"/>
</dbReference>
<dbReference type="Gene3D" id="2.150.10.10">
    <property type="entry name" value="Serralysin-like metalloprotease, C-terminal"/>
    <property type="match status" value="2"/>
</dbReference>
<protein>
    <submittedName>
        <fullName evidence="3">Calcium-binding protein</fullName>
    </submittedName>
</protein>
<dbReference type="PANTHER" id="PTHR38340:SF1">
    <property type="entry name" value="S-LAYER PROTEIN"/>
    <property type="match status" value="1"/>
</dbReference>
<dbReference type="InterPro" id="IPR018511">
    <property type="entry name" value="Hemolysin-typ_Ca-bd_CS"/>
</dbReference>
<comment type="caution">
    <text evidence="3">The sequence shown here is derived from an EMBL/GenBank/DDBJ whole genome shotgun (WGS) entry which is preliminary data.</text>
</comment>
<proteinExistence type="predicted"/>
<evidence type="ECO:0000256" key="1">
    <source>
        <dbReference type="ARBA" id="ARBA00004613"/>
    </source>
</evidence>
<keyword evidence="2" id="KW-0964">Secreted</keyword>
<reference evidence="3 4" key="1">
    <citation type="submission" date="2019-04" db="EMBL/GenBank/DDBJ databases">
        <title>Shimia ponticola sp. nov., isolated from seawater.</title>
        <authorList>
            <person name="Kim Y.-O."/>
            <person name="Yoon J.-H."/>
        </authorList>
    </citation>
    <scope>NUCLEOTIDE SEQUENCE [LARGE SCALE GENOMIC DNA]</scope>
    <source>
        <strain evidence="3 4">MYP11</strain>
    </source>
</reference>
<dbReference type="PRINTS" id="PR00313">
    <property type="entry name" value="CABNDNGRPT"/>
</dbReference>
<name>A0A4S4ND47_9RHOB</name>
<dbReference type="PANTHER" id="PTHR38340">
    <property type="entry name" value="S-LAYER PROTEIN"/>
    <property type="match status" value="1"/>
</dbReference>
<dbReference type="AlphaFoldDB" id="A0A4S4ND47"/>
<dbReference type="Proteomes" id="UP000306602">
    <property type="component" value="Unassembled WGS sequence"/>
</dbReference>
<sequence length="583" mass="61880">MTTYAINAITLTYDNDFGNDTLSQSVLQVTYPDSGPVSYDFPFGTAPNTEINPEFDYDQMLVSGALIPMSAYLDVPGSETLNSDHFIDMDSAEVSIVDFVWSGNRTTVLVMTEFQYDDNIGDSDTFFVLNGPALPSFTDAEDLYDFISGVTFRTPRSSNPFGPDTDFAIDSFGALLTEDDFIIDTLTYTGGNSIDTGIGDDVIVGLQGDDLIDGEEGFDTVRYDLDASYGGNRGINGNLDTKLVTDGFGTTDSLFNIEEIIGTDNSDSLIAGDNDVRFEGRSGSDTFFGGTGTTEFDGGNGTDTLTYVLVSEDLNIDVSRGVVKGAGRDTFANVEQINGGSGNDFIAARVDEFATLSGLDGDDVLKFKNDAWGVLFGNDGNDKLVGAGLDDELDGGAGDDVVIGNDGQDMVFGGDGSDYVYGGLGADSVEGNDGNDFVRGNRGADLLLGGDGDDDIEGGADNDYLDGGNGIDVLEGGNGLDELVGGSGNDYFYGGGGADIFSFYWMGEDQFDRIQDFEDGTDTISLIGYGFDDISDFSITSPSAGRVVLDLGDGRKVNINGIDVSDLSNDDFSFEDLFPIFEF</sequence>
<dbReference type="GO" id="GO:0005576">
    <property type="term" value="C:extracellular region"/>
    <property type="evidence" value="ECO:0007669"/>
    <property type="project" value="UniProtKB-SubCell"/>
</dbReference>
<dbReference type="PROSITE" id="PS00330">
    <property type="entry name" value="HEMOLYSIN_CALCIUM"/>
    <property type="match status" value="3"/>
</dbReference>
<evidence type="ECO:0000313" key="3">
    <source>
        <dbReference type="EMBL" id="THH37392.1"/>
    </source>
</evidence>
<evidence type="ECO:0000256" key="2">
    <source>
        <dbReference type="ARBA" id="ARBA00022525"/>
    </source>
</evidence>
<dbReference type="OrthoDB" id="423072at2"/>
<evidence type="ECO:0000313" key="4">
    <source>
        <dbReference type="Proteomes" id="UP000306602"/>
    </source>
</evidence>
<accession>A0A4S4ND47</accession>